<dbReference type="EMBL" id="CATQJL010000112">
    <property type="protein sequence ID" value="CAJ0593932.1"/>
    <property type="molecule type" value="Genomic_DNA"/>
</dbReference>
<dbReference type="AlphaFoldDB" id="A0AA36M0V1"/>
<keyword evidence="2" id="KW-1185">Reference proteome</keyword>
<accession>A0AA36M0V1</accession>
<sequence length="73" mass="8383">MAPFNSQVFQLQVTPRHDSGRRKLVRRIRERDGLRKNACGPMQVVRQTRNEAVFGDGYKARIGSFAPDRIVRA</sequence>
<name>A0AA36M0V1_CYLNA</name>
<evidence type="ECO:0000313" key="1">
    <source>
        <dbReference type="EMBL" id="CAJ0593932.1"/>
    </source>
</evidence>
<gene>
    <name evidence="1" type="ORF">CYNAS_LOCUS5915</name>
</gene>
<evidence type="ECO:0000313" key="2">
    <source>
        <dbReference type="Proteomes" id="UP001176961"/>
    </source>
</evidence>
<protein>
    <submittedName>
        <fullName evidence="1">Uncharacterized protein</fullName>
    </submittedName>
</protein>
<proteinExistence type="predicted"/>
<dbReference type="Proteomes" id="UP001176961">
    <property type="component" value="Unassembled WGS sequence"/>
</dbReference>
<comment type="caution">
    <text evidence="1">The sequence shown here is derived from an EMBL/GenBank/DDBJ whole genome shotgun (WGS) entry which is preliminary data.</text>
</comment>
<reference evidence="1" key="1">
    <citation type="submission" date="2023-07" db="EMBL/GenBank/DDBJ databases">
        <authorList>
            <consortium name="CYATHOMIX"/>
        </authorList>
    </citation>
    <scope>NUCLEOTIDE SEQUENCE</scope>
    <source>
        <strain evidence="1">N/A</strain>
    </source>
</reference>
<organism evidence="1 2">
    <name type="scientific">Cylicocyclus nassatus</name>
    <name type="common">Nematode worm</name>
    <dbReference type="NCBI Taxonomy" id="53992"/>
    <lineage>
        <taxon>Eukaryota</taxon>
        <taxon>Metazoa</taxon>
        <taxon>Ecdysozoa</taxon>
        <taxon>Nematoda</taxon>
        <taxon>Chromadorea</taxon>
        <taxon>Rhabditida</taxon>
        <taxon>Rhabditina</taxon>
        <taxon>Rhabditomorpha</taxon>
        <taxon>Strongyloidea</taxon>
        <taxon>Strongylidae</taxon>
        <taxon>Cylicocyclus</taxon>
    </lineage>
</organism>